<evidence type="ECO:0000313" key="6">
    <source>
        <dbReference type="EMBL" id="CAD2217024.1"/>
    </source>
</evidence>
<sequence>MGDTLPAPDGLSTVVNDRGLKIAECVVIKDHVTNNGSRVQLSRIDYSEGMRSYRLYRVGQMGTIADNKAILHLMGPNDVFLLFLGVLFGFLLTPAFREGTPHWVSEDAKLADSETSPTKSWLKIGVVVVCFGLFILRMLLTFQRVYVEEVLAIRGVGIQIVSYGVFNNVKRIKFIDWKMIRSLVIHDSFFRYRPIFFLSSSIENESERLVYFDSFMPRLEVLQPVLRGLRHILLGDEEVGPTLSELEAEERYNPTVAEDSGADESTLLNGSEMDSSVLSDT</sequence>
<keyword evidence="4" id="KW-1133">Transmembrane helix</keyword>
<protein>
    <submittedName>
        <fullName evidence="6">GPI-GlcNAc transferase complex, PIG-H component, putative</fullName>
    </submittedName>
</protein>
<feature type="region of interest" description="Disordered" evidence="3">
    <location>
        <begin position="245"/>
        <end position="281"/>
    </location>
</feature>
<feature type="domain" description="Phosphatidylinositol N-acetylglucosaminyltransferase subunit H conserved" evidence="5">
    <location>
        <begin position="150"/>
        <end position="212"/>
    </location>
</feature>
<dbReference type="GO" id="GO:0006506">
    <property type="term" value="P:GPI anchor biosynthetic process"/>
    <property type="evidence" value="ECO:0007669"/>
    <property type="project" value="UniProtKB-UniPathway"/>
</dbReference>
<dbReference type="AlphaFoldDB" id="A0A7G2CDT9"/>
<keyword evidence="6" id="KW-0808">Transferase</keyword>
<feature type="compositionally biased region" description="Polar residues" evidence="3">
    <location>
        <begin position="266"/>
        <end position="281"/>
    </location>
</feature>
<reference evidence="6 7" key="1">
    <citation type="submission" date="2020-08" db="EMBL/GenBank/DDBJ databases">
        <authorList>
            <person name="Newling K."/>
            <person name="Davey J."/>
            <person name="Forrester S."/>
        </authorList>
    </citation>
    <scope>NUCLEOTIDE SEQUENCE [LARGE SCALE GENOMIC DNA]</scope>
    <source>
        <strain evidence="7">Crithidia deanei Carvalho (ATCC PRA-265)</strain>
    </source>
</reference>
<proteinExistence type="inferred from homology"/>
<comment type="pathway">
    <text evidence="1">Glycolipid biosynthesis; glycosylphosphatidylinositol-anchor biosynthesis.</text>
</comment>
<dbReference type="PANTHER" id="PTHR15231">
    <property type="entry name" value="PHOSPHATIDYLINOSITOL N-ACETYLGLUCOSAMINYLTRANSFERASE SUBUNIT H"/>
    <property type="match status" value="1"/>
</dbReference>
<feature type="transmembrane region" description="Helical" evidence="4">
    <location>
        <begin position="120"/>
        <end position="140"/>
    </location>
</feature>
<name>A0A7G2CDT9_9TRYP</name>
<accession>A0A7G2CDT9</accession>
<dbReference type="InterPro" id="IPR044215">
    <property type="entry name" value="PIG-H"/>
</dbReference>
<dbReference type="Proteomes" id="UP000515908">
    <property type="component" value="Chromosome 08"/>
</dbReference>
<keyword evidence="4" id="KW-0812">Transmembrane</keyword>
<dbReference type="VEuPathDB" id="TriTrypDB:ADEAN_000450200"/>
<dbReference type="UniPathway" id="UPA00196"/>
<dbReference type="GO" id="GO:0000506">
    <property type="term" value="C:glycosylphosphatidylinositol-N-acetylglucosaminyltransferase (GPI-GnT) complex"/>
    <property type="evidence" value="ECO:0007669"/>
    <property type="project" value="InterPro"/>
</dbReference>
<dbReference type="Pfam" id="PF10181">
    <property type="entry name" value="PIG-H"/>
    <property type="match status" value="1"/>
</dbReference>
<dbReference type="PANTHER" id="PTHR15231:SF1">
    <property type="entry name" value="PHOSPHATIDYLINOSITOL N-ACETYLGLUCOSAMINYLTRANSFERASE SUBUNIT H"/>
    <property type="match status" value="1"/>
</dbReference>
<feature type="transmembrane region" description="Helical" evidence="4">
    <location>
        <begin position="79"/>
        <end position="96"/>
    </location>
</feature>
<organism evidence="6 7">
    <name type="scientific">Angomonas deanei</name>
    <dbReference type="NCBI Taxonomy" id="59799"/>
    <lineage>
        <taxon>Eukaryota</taxon>
        <taxon>Discoba</taxon>
        <taxon>Euglenozoa</taxon>
        <taxon>Kinetoplastea</taxon>
        <taxon>Metakinetoplastina</taxon>
        <taxon>Trypanosomatida</taxon>
        <taxon>Trypanosomatidae</taxon>
        <taxon>Strigomonadinae</taxon>
        <taxon>Angomonas</taxon>
    </lineage>
</organism>
<dbReference type="GO" id="GO:0016740">
    <property type="term" value="F:transferase activity"/>
    <property type="evidence" value="ECO:0007669"/>
    <property type="project" value="UniProtKB-KW"/>
</dbReference>
<evidence type="ECO:0000256" key="2">
    <source>
        <dbReference type="ARBA" id="ARBA00009610"/>
    </source>
</evidence>
<gene>
    <name evidence="6" type="ORF">ADEAN_000450200</name>
</gene>
<dbReference type="InterPro" id="IPR019328">
    <property type="entry name" value="PIGH-H_dom"/>
</dbReference>
<dbReference type="EMBL" id="LR877152">
    <property type="protein sequence ID" value="CAD2217024.1"/>
    <property type="molecule type" value="Genomic_DNA"/>
</dbReference>
<keyword evidence="4" id="KW-0472">Membrane</keyword>
<evidence type="ECO:0000256" key="4">
    <source>
        <dbReference type="SAM" id="Phobius"/>
    </source>
</evidence>
<keyword evidence="7" id="KW-1185">Reference proteome</keyword>
<evidence type="ECO:0000256" key="3">
    <source>
        <dbReference type="SAM" id="MobiDB-lite"/>
    </source>
</evidence>
<evidence type="ECO:0000313" key="7">
    <source>
        <dbReference type="Proteomes" id="UP000515908"/>
    </source>
</evidence>
<evidence type="ECO:0000259" key="5">
    <source>
        <dbReference type="Pfam" id="PF10181"/>
    </source>
</evidence>
<evidence type="ECO:0000256" key="1">
    <source>
        <dbReference type="ARBA" id="ARBA00004687"/>
    </source>
</evidence>
<comment type="similarity">
    <text evidence="2">Belongs to the PIGH family.</text>
</comment>